<evidence type="ECO:0000256" key="2">
    <source>
        <dbReference type="ARBA" id="ARBA00022723"/>
    </source>
</evidence>
<dbReference type="AlphaFoldDB" id="A0A8X7XAC4"/>
<evidence type="ECO:0000256" key="5">
    <source>
        <dbReference type="ARBA" id="ARBA00022859"/>
    </source>
</evidence>
<dbReference type="InterPro" id="IPR000315">
    <property type="entry name" value="Znf_B-box"/>
</dbReference>
<dbReference type="Pfam" id="PF13445">
    <property type="entry name" value="zf-RING_UBOX"/>
    <property type="match status" value="1"/>
</dbReference>
<feature type="coiled-coil region" evidence="7">
    <location>
        <begin position="258"/>
        <end position="292"/>
    </location>
</feature>
<dbReference type="Gene3D" id="3.30.40.10">
    <property type="entry name" value="Zinc/RING finger domain, C3HC4 (zinc finger)"/>
    <property type="match status" value="1"/>
</dbReference>
<evidence type="ECO:0000259" key="10">
    <source>
        <dbReference type="PROSITE" id="PS50188"/>
    </source>
</evidence>
<dbReference type="PROSITE" id="PS00518">
    <property type="entry name" value="ZF_RING_1"/>
    <property type="match status" value="1"/>
</dbReference>
<dbReference type="Gene3D" id="3.30.160.60">
    <property type="entry name" value="Classic Zinc Finger"/>
    <property type="match status" value="1"/>
</dbReference>
<dbReference type="Pfam" id="PF00643">
    <property type="entry name" value="zf-B_box"/>
    <property type="match status" value="1"/>
</dbReference>
<dbReference type="SUPFAM" id="SSF57850">
    <property type="entry name" value="RING/U-box"/>
    <property type="match status" value="1"/>
</dbReference>
<sequence>MAEVVLGHICEDQIICSICLEIFTRPVSTPCGHSFCTACIEEFWNRREYYTCPLCEKVFEKKPELCVNRVLAEIIDNFKETSLISSQEKYAGPGEIECDFCIQRRFRAVKSCLTCLASYCEAHVRPHYEGAAWKSHKLVNPSKNLQKELCPKHQKAMELFCQTDQEYICLLCMMDEHKTHDAVTLDTKRAEMQCQIETTQEKILQRIQERQKKIEELKQVMLKIKKFAGTEIWESEKIFTELISSIEKSCDRFTALIRDQERTVLKKTEELMHQYEAEINEMKKKKLELADILKTDNHLHFLKNCTTLCIPDEDKKLSNISMCMTSPSTALRKELSELKNYAKEPFNLEFIQIIQTGSEDEPHNHRSTEPKTTEEIKKCKQELGAQHISDFKTADKIKKRTEDELESVQPPEPKNRDDFLKYLCHLKMDTKTAHRRLCISDDNKKATLKGNGLPCSDHPESFDCYCQVLCQEGLYGGRFYWEVEWSGEETTIGVAYKSIQRKGNDGECALGFNNTSWSLFYSDSCYSAWHNNRVTPVTANRCSRIGVYLDWPDGTLSFYSVSKTMTLLHTFKTNYTEPLYPAFGVGSSIEICSLKDE</sequence>
<evidence type="ECO:0000313" key="11">
    <source>
        <dbReference type="EMBL" id="KAG2463795.1"/>
    </source>
</evidence>
<accession>A0A8X7XAC4</accession>
<dbReference type="InterPro" id="IPR003879">
    <property type="entry name" value="Butyrophylin_SPRY"/>
</dbReference>
<dbReference type="InterPro" id="IPR001870">
    <property type="entry name" value="B30.2/SPRY"/>
</dbReference>
<feature type="non-terminal residue" evidence="11">
    <location>
        <position position="1"/>
    </location>
</feature>
<evidence type="ECO:0000259" key="8">
    <source>
        <dbReference type="PROSITE" id="PS50089"/>
    </source>
</evidence>
<dbReference type="InterPro" id="IPR058030">
    <property type="entry name" value="TRIM8/14/16/25/29/45/65_CC"/>
</dbReference>
<organism evidence="11 12">
    <name type="scientific">Polypterus senegalus</name>
    <name type="common">Senegal bichir</name>
    <dbReference type="NCBI Taxonomy" id="55291"/>
    <lineage>
        <taxon>Eukaryota</taxon>
        <taxon>Metazoa</taxon>
        <taxon>Chordata</taxon>
        <taxon>Craniata</taxon>
        <taxon>Vertebrata</taxon>
        <taxon>Euteleostomi</taxon>
        <taxon>Actinopterygii</taxon>
        <taxon>Polypteriformes</taxon>
        <taxon>Polypteridae</taxon>
        <taxon>Polypterus</taxon>
    </lineage>
</organism>
<dbReference type="SMART" id="SM00589">
    <property type="entry name" value="PRY"/>
    <property type="match status" value="1"/>
</dbReference>
<dbReference type="SMART" id="SM00336">
    <property type="entry name" value="BBOX"/>
    <property type="match status" value="1"/>
</dbReference>
<dbReference type="SMART" id="SM00449">
    <property type="entry name" value="SPRY"/>
    <property type="match status" value="1"/>
</dbReference>
<dbReference type="OrthoDB" id="6270329at2759"/>
<keyword evidence="7" id="KW-0175">Coiled coil</keyword>
<dbReference type="GO" id="GO:0008270">
    <property type="term" value="F:zinc ion binding"/>
    <property type="evidence" value="ECO:0007669"/>
    <property type="project" value="UniProtKB-KW"/>
</dbReference>
<dbReference type="InterPro" id="IPR001841">
    <property type="entry name" value="Znf_RING"/>
</dbReference>
<dbReference type="CDD" id="cd16040">
    <property type="entry name" value="SPRY_PRY_SNTX"/>
    <property type="match status" value="1"/>
</dbReference>
<keyword evidence="3 6" id="KW-0863">Zinc-finger</keyword>
<dbReference type="InterPro" id="IPR051051">
    <property type="entry name" value="E3_ubiq-ligase_TRIM/RNF"/>
</dbReference>
<dbReference type="InterPro" id="IPR006574">
    <property type="entry name" value="PRY"/>
</dbReference>
<dbReference type="SUPFAM" id="SSF57845">
    <property type="entry name" value="B-box zinc-binding domain"/>
    <property type="match status" value="1"/>
</dbReference>
<dbReference type="SMART" id="SM00184">
    <property type="entry name" value="RING"/>
    <property type="match status" value="1"/>
</dbReference>
<evidence type="ECO:0000256" key="6">
    <source>
        <dbReference type="PROSITE-ProRule" id="PRU00024"/>
    </source>
</evidence>
<dbReference type="InterPro" id="IPR013320">
    <property type="entry name" value="ConA-like_dom_sf"/>
</dbReference>
<evidence type="ECO:0000313" key="12">
    <source>
        <dbReference type="Proteomes" id="UP000886611"/>
    </source>
</evidence>
<dbReference type="Pfam" id="PF25600">
    <property type="entry name" value="TRIM_CC"/>
    <property type="match status" value="1"/>
</dbReference>
<feature type="domain" description="B30.2/SPRY" evidence="10">
    <location>
        <begin position="406"/>
        <end position="597"/>
    </location>
</feature>
<reference evidence="11 12" key="1">
    <citation type="journal article" date="2021" name="Cell">
        <title>Tracing the genetic footprints of vertebrate landing in non-teleost ray-finned fishes.</title>
        <authorList>
            <person name="Bi X."/>
            <person name="Wang K."/>
            <person name="Yang L."/>
            <person name="Pan H."/>
            <person name="Jiang H."/>
            <person name="Wei Q."/>
            <person name="Fang M."/>
            <person name="Yu H."/>
            <person name="Zhu C."/>
            <person name="Cai Y."/>
            <person name="He Y."/>
            <person name="Gan X."/>
            <person name="Zeng H."/>
            <person name="Yu D."/>
            <person name="Zhu Y."/>
            <person name="Jiang H."/>
            <person name="Qiu Q."/>
            <person name="Yang H."/>
            <person name="Zhang Y.E."/>
            <person name="Wang W."/>
            <person name="Zhu M."/>
            <person name="He S."/>
            <person name="Zhang G."/>
        </authorList>
    </citation>
    <scope>NUCLEOTIDE SEQUENCE [LARGE SCALE GENOMIC DNA]</scope>
    <source>
        <strain evidence="11">Bchr_013</strain>
    </source>
</reference>
<keyword evidence="4" id="KW-0862">Zinc</keyword>
<dbReference type="Gene3D" id="2.60.120.920">
    <property type="match status" value="1"/>
</dbReference>
<proteinExistence type="predicted"/>
<evidence type="ECO:0000259" key="9">
    <source>
        <dbReference type="PROSITE" id="PS50119"/>
    </source>
</evidence>
<dbReference type="InterPro" id="IPR017907">
    <property type="entry name" value="Znf_RING_CS"/>
</dbReference>
<protein>
    <submittedName>
        <fullName evidence="11">TRI16 protein</fullName>
    </submittedName>
</protein>
<evidence type="ECO:0000256" key="1">
    <source>
        <dbReference type="ARBA" id="ARBA00022588"/>
    </source>
</evidence>
<dbReference type="PROSITE" id="PS50119">
    <property type="entry name" value="ZF_BBOX"/>
    <property type="match status" value="1"/>
</dbReference>
<dbReference type="Pfam" id="PF13765">
    <property type="entry name" value="PRY"/>
    <property type="match status" value="1"/>
</dbReference>
<dbReference type="PROSITE" id="PS50089">
    <property type="entry name" value="ZF_RING_2"/>
    <property type="match status" value="1"/>
</dbReference>
<dbReference type="GO" id="GO:0005737">
    <property type="term" value="C:cytoplasm"/>
    <property type="evidence" value="ECO:0007669"/>
    <property type="project" value="UniProtKB-ARBA"/>
</dbReference>
<feature type="non-terminal residue" evidence="11">
    <location>
        <position position="597"/>
    </location>
</feature>
<dbReference type="EMBL" id="JAATIS010003638">
    <property type="protein sequence ID" value="KAG2463795.1"/>
    <property type="molecule type" value="Genomic_DNA"/>
</dbReference>
<gene>
    <name evidence="11" type="primary">Trim16_46</name>
    <name evidence="11" type="ORF">GTO96_0003060</name>
</gene>
<evidence type="ECO:0000256" key="4">
    <source>
        <dbReference type="ARBA" id="ARBA00022833"/>
    </source>
</evidence>
<name>A0A8X7XAC4_POLSE</name>
<dbReference type="PANTHER" id="PTHR25465">
    <property type="entry name" value="B-BOX DOMAIN CONTAINING"/>
    <property type="match status" value="1"/>
</dbReference>
<keyword evidence="12" id="KW-1185">Reference proteome</keyword>
<dbReference type="InterPro" id="IPR013083">
    <property type="entry name" value="Znf_RING/FYVE/PHD"/>
</dbReference>
<feature type="domain" description="B box-type" evidence="9">
    <location>
        <begin position="145"/>
        <end position="185"/>
    </location>
</feature>
<dbReference type="Proteomes" id="UP000886611">
    <property type="component" value="Unassembled WGS sequence"/>
</dbReference>
<dbReference type="GO" id="GO:0045087">
    <property type="term" value="P:innate immune response"/>
    <property type="evidence" value="ECO:0007669"/>
    <property type="project" value="UniProtKB-KW"/>
</dbReference>
<keyword evidence="2" id="KW-0479">Metal-binding</keyword>
<dbReference type="PROSITE" id="PS50188">
    <property type="entry name" value="B302_SPRY"/>
    <property type="match status" value="1"/>
</dbReference>
<comment type="caution">
    <text evidence="11">The sequence shown here is derived from an EMBL/GenBank/DDBJ whole genome shotgun (WGS) entry which is preliminary data.</text>
</comment>
<evidence type="ECO:0000256" key="7">
    <source>
        <dbReference type="SAM" id="Coils"/>
    </source>
</evidence>
<dbReference type="SUPFAM" id="SSF49899">
    <property type="entry name" value="Concanavalin A-like lectins/glucanases"/>
    <property type="match status" value="1"/>
</dbReference>
<dbReference type="InterPro" id="IPR043136">
    <property type="entry name" value="B30.2/SPRY_sf"/>
</dbReference>
<dbReference type="CDD" id="cd19769">
    <property type="entry name" value="Bbox2_TRIM16-like"/>
    <property type="match status" value="1"/>
</dbReference>
<dbReference type="Pfam" id="PF00622">
    <property type="entry name" value="SPRY"/>
    <property type="match status" value="1"/>
</dbReference>
<dbReference type="InterPro" id="IPR003877">
    <property type="entry name" value="SPRY_dom"/>
</dbReference>
<dbReference type="PANTHER" id="PTHR25465:SF14">
    <property type="entry name" value="E3 UBIQUITIN-PROTEIN LIGASE TRIM65"/>
    <property type="match status" value="1"/>
</dbReference>
<feature type="domain" description="RING-type" evidence="8">
    <location>
        <begin position="16"/>
        <end position="56"/>
    </location>
</feature>
<dbReference type="Gene3D" id="4.10.830.40">
    <property type="match status" value="1"/>
</dbReference>
<evidence type="ECO:0000256" key="3">
    <source>
        <dbReference type="ARBA" id="ARBA00022771"/>
    </source>
</evidence>
<keyword evidence="1" id="KW-0399">Innate immunity</keyword>
<keyword evidence="5" id="KW-0391">Immunity</keyword>
<dbReference type="PRINTS" id="PR01407">
    <property type="entry name" value="BUTYPHLNCDUF"/>
</dbReference>
<dbReference type="InterPro" id="IPR027370">
    <property type="entry name" value="Znf-RING_euk"/>
</dbReference>